<dbReference type="SUPFAM" id="SSF54686">
    <property type="entry name" value="Ribosomal protein L16p/L10e"/>
    <property type="match status" value="1"/>
</dbReference>
<dbReference type="GO" id="GO:0005762">
    <property type="term" value="C:mitochondrial large ribosomal subunit"/>
    <property type="evidence" value="ECO:0007669"/>
    <property type="project" value="TreeGrafter"/>
</dbReference>
<dbReference type="EMBL" id="CAJNOQ010003222">
    <property type="protein sequence ID" value="CAF1001529.1"/>
    <property type="molecule type" value="Genomic_DNA"/>
</dbReference>
<proteinExistence type="inferred from homology"/>
<dbReference type="InterPro" id="IPR000114">
    <property type="entry name" value="Ribosomal_uL16_bact-type"/>
</dbReference>
<dbReference type="InterPro" id="IPR047873">
    <property type="entry name" value="Ribosomal_uL16"/>
</dbReference>
<dbReference type="PANTHER" id="PTHR12220">
    <property type="entry name" value="50S/60S RIBOSOMAL PROTEIN L16"/>
    <property type="match status" value="1"/>
</dbReference>
<dbReference type="PANTHER" id="PTHR12220:SF13">
    <property type="entry name" value="LARGE RIBOSOMAL SUBUNIT PROTEIN UL16M"/>
    <property type="match status" value="1"/>
</dbReference>
<comment type="caution">
    <text evidence="5">The sequence shown here is derived from an EMBL/GenBank/DDBJ whole genome shotgun (WGS) entry which is preliminary data.</text>
</comment>
<evidence type="ECO:0000256" key="4">
    <source>
        <dbReference type="ARBA" id="ARBA00035302"/>
    </source>
</evidence>
<gene>
    <name evidence="5" type="ORF">GPM918_LOCUS13784</name>
    <name evidence="6" type="ORF">SRO942_LOCUS13781</name>
</gene>
<dbReference type="GO" id="GO:0003735">
    <property type="term" value="F:structural constituent of ribosome"/>
    <property type="evidence" value="ECO:0007669"/>
    <property type="project" value="InterPro"/>
</dbReference>
<dbReference type="Gene3D" id="3.90.1170.10">
    <property type="entry name" value="Ribosomal protein L10e/L16"/>
    <property type="match status" value="1"/>
</dbReference>
<dbReference type="GO" id="GO:0032543">
    <property type="term" value="P:mitochondrial translation"/>
    <property type="evidence" value="ECO:0007669"/>
    <property type="project" value="TreeGrafter"/>
</dbReference>
<protein>
    <recommendedName>
        <fullName evidence="4">Large ribosomal subunit protein uL16m</fullName>
    </recommendedName>
</protein>
<dbReference type="Proteomes" id="UP000663829">
    <property type="component" value="Unassembled WGS sequence"/>
</dbReference>
<keyword evidence="2" id="KW-0689">Ribosomal protein</keyword>
<comment type="similarity">
    <text evidence="1">Belongs to the universal ribosomal protein uL16 family.</text>
</comment>
<name>A0A814GW69_9BILA</name>
<evidence type="ECO:0000313" key="5">
    <source>
        <dbReference type="EMBL" id="CAF1001529.1"/>
    </source>
</evidence>
<dbReference type="Proteomes" id="UP000681722">
    <property type="component" value="Unassembled WGS sequence"/>
</dbReference>
<reference evidence="5" key="1">
    <citation type="submission" date="2021-02" db="EMBL/GenBank/DDBJ databases">
        <authorList>
            <person name="Nowell W R."/>
        </authorList>
    </citation>
    <scope>NUCLEOTIDE SEQUENCE</scope>
</reference>
<evidence type="ECO:0000313" key="7">
    <source>
        <dbReference type="Proteomes" id="UP000663829"/>
    </source>
</evidence>
<evidence type="ECO:0000313" key="6">
    <source>
        <dbReference type="EMBL" id="CAF3772898.1"/>
    </source>
</evidence>
<evidence type="ECO:0000256" key="2">
    <source>
        <dbReference type="ARBA" id="ARBA00022980"/>
    </source>
</evidence>
<accession>A0A814GW69</accession>
<organism evidence="5 7">
    <name type="scientific">Didymodactylos carnosus</name>
    <dbReference type="NCBI Taxonomy" id="1234261"/>
    <lineage>
        <taxon>Eukaryota</taxon>
        <taxon>Metazoa</taxon>
        <taxon>Spiralia</taxon>
        <taxon>Gnathifera</taxon>
        <taxon>Rotifera</taxon>
        <taxon>Eurotatoria</taxon>
        <taxon>Bdelloidea</taxon>
        <taxon>Philodinida</taxon>
        <taxon>Philodinidae</taxon>
        <taxon>Didymodactylos</taxon>
    </lineage>
</organism>
<sequence length="246" mass="28502">MACRTLAKNGPPLLQAIIHTRSAERTTRDLPPLPKVLPTGLPLSNELPEVKMIPDTPTNLNQYPNMSRRMLECRGVETIHNKLIHKQYGIMALAPGLMTESHFNTMRNMTNKRIDMTRCFAIWRVDPPWKPWYFHGLNKKRGTGKGSIDFFVTPVKINRIIIEVGGTIPFEQLYRTLLPIAESLPFPAIPVSQELLDKFEKERNEIEEKNLNPLRWEYLIRNNVLKCHRTASMYDIEFARFGPKIR</sequence>
<dbReference type="EMBL" id="CAJOBC010003221">
    <property type="protein sequence ID" value="CAF3772898.1"/>
    <property type="molecule type" value="Genomic_DNA"/>
</dbReference>
<evidence type="ECO:0000256" key="3">
    <source>
        <dbReference type="ARBA" id="ARBA00023274"/>
    </source>
</evidence>
<dbReference type="Pfam" id="PF00252">
    <property type="entry name" value="Ribosomal_L16"/>
    <property type="match status" value="1"/>
</dbReference>
<keyword evidence="7" id="KW-1185">Reference proteome</keyword>
<dbReference type="AlphaFoldDB" id="A0A814GW69"/>
<dbReference type="GO" id="GO:0019843">
    <property type="term" value="F:rRNA binding"/>
    <property type="evidence" value="ECO:0007669"/>
    <property type="project" value="InterPro"/>
</dbReference>
<dbReference type="InterPro" id="IPR036920">
    <property type="entry name" value="Ribosomal_uL16_sf"/>
</dbReference>
<dbReference type="OrthoDB" id="268521at2759"/>
<evidence type="ECO:0000256" key="1">
    <source>
        <dbReference type="ARBA" id="ARBA00008931"/>
    </source>
</evidence>
<keyword evidence="3" id="KW-0687">Ribonucleoprotein</keyword>